<dbReference type="EMBL" id="CP045890">
    <property type="protein sequence ID" value="QQP57070.1"/>
    <property type="molecule type" value="Genomic_DNA"/>
</dbReference>
<dbReference type="Proteomes" id="UP000595437">
    <property type="component" value="Chromosome 1"/>
</dbReference>
<keyword evidence="2" id="KW-1185">Reference proteome</keyword>
<gene>
    <name evidence="1" type="ORF">FKW44_001937</name>
</gene>
<proteinExistence type="predicted"/>
<reference evidence="2" key="1">
    <citation type="submission" date="2021-01" db="EMBL/GenBank/DDBJ databases">
        <title>Caligus Genome Assembly.</title>
        <authorList>
            <person name="Gallardo-Escarate C."/>
        </authorList>
    </citation>
    <scope>NUCLEOTIDE SEQUENCE [LARGE SCALE GENOMIC DNA]</scope>
</reference>
<organism evidence="1 2">
    <name type="scientific">Caligus rogercresseyi</name>
    <name type="common">Sea louse</name>
    <dbReference type="NCBI Taxonomy" id="217165"/>
    <lineage>
        <taxon>Eukaryota</taxon>
        <taxon>Metazoa</taxon>
        <taxon>Ecdysozoa</taxon>
        <taxon>Arthropoda</taxon>
        <taxon>Crustacea</taxon>
        <taxon>Multicrustacea</taxon>
        <taxon>Hexanauplia</taxon>
        <taxon>Copepoda</taxon>
        <taxon>Siphonostomatoida</taxon>
        <taxon>Caligidae</taxon>
        <taxon>Caligus</taxon>
    </lineage>
</organism>
<name>A0A7T8KJP1_CALRO</name>
<sequence length="50" mass="5625">MLPNPPETIDDVIHESKSPLGYWSSICVDRRGLCRASHMNCVITHVVAFK</sequence>
<protein>
    <submittedName>
        <fullName evidence="1">Uncharacterized protein</fullName>
    </submittedName>
</protein>
<evidence type="ECO:0000313" key="2">
    <source>
        <dbReference type="Proteomes" id="UP000595437"/>
    </source>
</evidence>
<dbReference type="AlphaFoldDB" id="A0A7T8KJP1"/>
<evidence type="ECO:0000313" key="1">
    <source>
        <dbReference type="EMBL" id="QQP57070.1"/>
    </source>
</evidence>
<accession>A0A7T8KJP1</accession>